<dbReference type="InterPro" id="IPR050750">
    <property type="entry name" value="C5-MTase"/>
</dbReference>
<dbReference type="InterPro" id="IPR018117">
    <property type="entry name" value="C5_DNA_meth_AS"/>
</dbReference>
<gene>
    <name evidence="8" type="ORF">ASS94_14525</name>
</gene>
<dbReference type="Pfam" id="PF00145">
    <property type="entry name" value="DNA_methylase"/>
    <property type="match status" value="1"/>
</dbReference>
<proteinExistence type="inferred from homology"/>
<dbReference type="RefSeq" id="WP_069812821.1">
    <property type="nucleotide sequence ID" value="NZ_CP099990.1"/>
</dbReference>
<dbReference type="Gene3D" id="3.90.120.30">
    <property type="match status" value="1"/>
</dbReference>
<keyword evidence="3 5" id="KW-0949">S-adenosyl-L-methionine</keyword>
<dbReference type="GO" id="GO:0009307">
    <property type="term" value="P:DNA restriction-modification system"/>
    <property type="evidence" value="ECO:0007669"/>
    <property type="project" value="UniProtKB-KW"/>
</dbReference>
<organism evidence="8 9">
    <name type="scientific">Staphylococcus equorum</name>
    <dbReference type="NCBI Taxonomy" id="246432"/>
    <lineage>
        <taxon>Bacteria</taxon>
        <taxon>Bacillati</taxon>
        <taxon>Bacillota</taxon>
        <taxon>Bacilli</taxon>
        <taxon>Bacillales</taxon>
        <taxon>Staphylococcaceae</taxon>
        <taxon>Staphylococcus</taxon>
    </lineage>
</organism>
<evidence type="ECO:0000256" key="1">
    <source>
        <dbReference type="ARBA" id="ARBA00022603"/>
    </source>
</evidence>
<dbReference type="PROSITE" id="PS51679">
    <property type="entry name" value="SAM_MT_C5"/>
    <property type="match status" value="1"/>
</dbReference>
<dbReference type="PANTHER" id="PTHR46098">
    <property type="entry name" value="TRNA (CYTOSINE(38)-C(5))-METHYLTRANSFERASE"/>
    <property type="match status" value="1"/>
</dbReference>
<evidence type="ECO:0000313" key="8">
    <source>
        <dbReference type="EMBL" id="OEK50917.1"/>
    </source>
</evidence>
<keyword evidence="2 5" id="KW-0808">Transferase</keyword>
<dbReference type="Proteomes" id="UP000095464">
    <property type="component" value="Unassembled WGS sequence"/>
</dbReference>
<evidence type="ECO:0000313" key="9">
    <source>
        <dbReference type="Proteomes" id="UP000095464"/>
    </source>
</evidence>
<dbReference type="PRINTS" id="PR00105">
    <property type="entry name" value="C5METTRFRASE"/>
</dbReference>
<dbReference type="AlphaFoldDB" id="A0AAP7LSH8"/>
<comment type="similarity">
    <text evidence="5 6">Belongs to the class I-like SAM-binding methyltransferase superfamily. C5-methyltransferase family.</text>
</comment>
<dbReference type="SUPFAM" id="SSF53335">
    <property type="entry name" value="S-adenosyl-L-methionine-dependent methyltransferases"/>
    <property type="match status" value="1"/>
</dbReference>
<comment type="catalytic activity">
    <reaction evidence="7">
        <text>a 2'-deoxycytidine in DNA + S-adenosyl-L-methionine = a 5-methyl-2'-deoxycytidine in DNA + S-adenosyl-L-homocysteine + H(+)</text>
        <dbReference type="Rhea" id="RHEA:13681"/>
        <dbReference type="Rhea" id="RHEA-COMP:11369"/>
        <dbReference type="Rhea" id="RHEA-COMP:11370"/>
        <dbReference type="ChEBI" id="CHEBI:15378"/>
        <dbReference type="ChEBI" id="CHEBI:57856"/>
        <dbReference type="ChEBI" id="CHEBI:59789"/>
        <dbReference type="ChEBI" id="CHEBI:85452"/>
        <dbReference type="ChEBI" id="CHEBI:85454"/>
        <dbReference type="EC" id="2.1.1.37"/>
    </reaction>
</comment>
<dbReference type="EC" id="2.1.1.37" evidence="7"/>
<sequence length="412" mass="47524">MDDIKVVELFAGVGGFRLGLEQTKNRIFDVNWANQWEPSRKVQHAFDCYNKRFDTGKHVNRDITEISDKEMAETNADMIVGGFPCQDYSVARTLNGELGIQGKKGVLFWQIIRFVQNTHPKYLLLENVDRLLKSPASQRGRDFAVMLSTLNELGYDVEWRVINAADYGNAQRRRRVFIFGYKQGLDYSNEMDKESLEDIIYKNGMFAKAFPIEDEPNKKRVAQTTISNDIAEVSDNFKFQFYNSGILKRGEVLTIDTIPKYEKSLTLKEIIEKKVDENYSLTADQIEKFRYLRGPKKIKRTTKDGHEYYFSEGGMSDSDSLDLPARTMLTSEASVNRSTHFLNINNNYRTLTPIEAERLNGFPDNWTDTMPVRMRFFCMGNALVVPIITRIGNQIEKIEQMASDSFSQLKLF</sequence>
<accession>A0AAP7LSH8</accession>
<comment type="caution">
    <text evidence="8">The sequence shown here is derived from an EMBL/GenBank/DDBJ whole genome shotgun (WGS) entry which is preliminary data.</text>
</comment>
<evidence type="ECO:0000256" key="7">
    <source>
        <dbReference type="RuleBase" id="RU000417"/>
    </source>
</evidence>
<feature type="active site" evidence="5">
    <location>
        <position position="85"/>
    </location>
</feature>
<keyword evidence="4" id="KW-0680">Restriction system</keyword>
<name>A0AAP7LSH8_9STAP</name>
<dbReference type="EMBL" id="LNPX01000070">
    <property type="protein sequence ID" value="OEK50917.1"/>
    <property type="molecule type" value="Genomic_DNA"/>
</dbReference>
<protein>
    <recommendedName>
        <fullName evidence="7">Cytosine-specific methyltransferase</fullName>
        <ecNumber evidence="7">2.1.1.37</ecNumber>
    </recommendedName>
</protein>
<dbReference type="InterPro" id="IPR001525">
    <property type="entry name" value="C5_MeTfrase"/>
</dbReference>
<dbReference type="GO" id="GO:0032259">
    <property type="term" value="P:methylation"/>
    <property type="evidence" value="ECO:0007669"/>
    <property type="project" value="UniProtKB-KW"/>
</dbReference>
<evidence type="ECO:0000256" key="5">
    <source>
        <dbReference type="PROSITE-ProRule" id="PRU01016"/>
    </source>
</evidence>
<keyword evidence="1 5" id="KW-0489">Methyltransferase</keyword>
<evidence type="ECO:0000256" key="2">
    <source>
        <dbReference type="ARBA" id="ARBA00022679"/>
    </source>
</evidence>
<dbReference type="GO" id="GO:0003886">
    <property type="term" value="F:DNA (cytosine-5-)-methyltransferase activity"/>
    <property type="evidence" value="ECO:0007669"/>
    <property type="project" value="UniProtKB-EC"/>
</dbReference>
<dbReference type="PANTHER" id="PTHR46098:SF1">
    <property type="entry name" value="TRNA (CYTOSINE(38)-C(5))-METHYLTRANSFERASE"/>
    <property type="match status" value="1"/>
</dbReference>
<evidence type="ECO:0000256" key="4">
    <source>
        <dbReference type="ARBA" id="ARBA00022747"/>
    </source>
</evidence>
<dbReference type="PROSITE" id="PS00094">
    <property type="entry name" value="C5_MTASE_1"/>
    <property type="match status" value="1"/>
</dbReference>
<reference evidence="9" key="1">
    <citation type="submission" date="2015-11" db="EMBL/GenBank/DDBJ databases">
        <title>Genomic diversity of Staphylococcus saprophyticus strains from urinary tract infections, animal surfaces, and fermented foods.</title>
        <authorList>
            <person name="Wolfe B.E."/>
        </authorList>
    </citation>
    <scope>NUCLEOTIDE SEQUENCE [LARGE SCALE GENOMIC DNA]</scope>
    <source>
        <strain evidence="9">738_7</strain>
    </source>
</reference>
<dbReference type="NCBIfam" id="TIGR00675">
    <property type="entry name" value="dcm"/>
    <property type="match status" value="1"/>
</dbReference>
<dbReference type="InterPro" id="IPR029063">
    <property type="entry name" value="SAM-dependent_MTases_sf"/>
</dbReference>
<dbReference type="Gene3D" id="3.40.50.150">
    <property type="entry name" value="Vaccinia Virus protein VP39"/>
    <property type="match status" value="1"/>
</dbReference>
<evidence type="ECO:0000256" key="3">
    <source>
        <dbReference type="ARBA" id="ARBA00022691"/>
    </source>
</evidence>
<evidence type="ECO:0000256" key="6">
    <source>
        <dbReference type="RuleBase" id="RU000416"/>
    </source>
</evidence>